<evidence type="ECO:0000313" key="3">
    <source>
        <dbReference type="EMBL" id="RTQ53248.1"/>
    </source>
</evidence>
<organism evidence="3 4">
    <name type="scientific">Hymenobacter gummosus</name>
    <dbReference type="NCBI Taxonomy" id="1776032"/>
    <lineage>
        <taxon>Bacteria</taxon>
        <taxon>Pseudomonadati</taxon>
        <taxon>Bacteroidota</taxon>
        <taxon>Cytophagia</taxon>
        <taxon>Cytophagales</taxon>
        <taxon>Hymenobacteraceae</taxon>
        <taxon>Hymenobacter</taxon>
    </lineage>
</organism>
<dbReference type="Proteomes" id="UP000282184">
    <property type="component" value="Unassembled WGS sequence"/>
</dbReference>
<feature type="chain" id="PRO_5018656388" evidence="1">
    <location>
        <begin position="34"/>
        <end position="262"/>
    </location>
</feature>
<reference evidence="3 4" key="1">
    <citation type="submission" date="2018-12" db="EMBL/GenBank/DDBJ databases">
        <title>Hymenobacter gummosus sp. nov., isolated from a spring.</title>
        <authorList>
            <person name="Nie L."/>
        </authorList>
    </citation>
    <scope>NUCLEOTIDE SEQUENCE [LARGE SCALE GENOMIC DNA]</scope>
    <source>
        <strain evidence="3 4">KCTC 52166</strain>
    </source>
</reference>
<accession>A0A3S0H878</accession>
<keyword evidence="4" id="KW-1185">Reference proteome</keyword>
<gene>
    <name evidence="3" type="ORF">EJV47_00465</name>
</gene>
<feature type="signal peptide" evidence="1">
    <location>
        <begin position="1"/>
        <end position="33"/>
    </location>
</feature>
<dbReference type="OrthoDB" id="9792011at2"/>
<protein>
    <submittedName>
        <fullName evidence="3">DUF4397 domain-containing protein</fullName>
    </submittedName>
</protein>
<dbReference type="EMBL" id="RXOF01000001">
    <property type="protein sequence ID" value="RTQ53248.1"/>
    <property type="molecule type" value="Genomic_DNA"/>
</dbReference>
<name>A0A3S0H878_9BACT</name>
<keyword evidence="1" id="KW-0732">Signal</keyword>
<comment type="caution">
    <text evidence="3">The sequence shown here is derived from an EMBL/GenBank/DDBJ whole genome shotgun (WGS) entry which is preliminary data.</text>
</comment>
<dbReference type="InterPro" id="IPR025510">
    <property type="entry name" value="DUF4397"/>
</dbReference>
<evidence type="ECO:0000313" key="4">
    <source>
        <dbReference type="Proteomes" id="UP000282184"/>
    </source>
</evidence>
<evidence type="ECO:0000256" key="1">
    <source>
        <dbReference type="SAM" id="SignalP"/>
    </source>
</evidence>
<dbReference type="Pfam" id="PF14344">
    <property type="entry name" value="DUF4397"/>
    <property type="match status" value="1"/>
</dbReference>
<feature type="domain" description="DUF4397" evidence="2">
    <location>
        <begin position="53"/>
        <end position="163"/>
    </location>
</feature>
<proteinExistence type="predicted"/>
<evidence type="ECO:0000259" key="2">
    <source>
        <dbReference type="Pfam" id="PF14344"/>
    </source>
</evidence>
<sequence length="262" mass="26868">MWSNLIFRSMNHPFNRTRQLLLLAALPAALLTAACGNNDDDTAPTPVPDQGKLLLVHAAAASNVQVTAFVNDQQVGQLNYGQNSAYLNVNTGTPTLRINNGSQTLTTQGLNIAKDQNYSSFAYSPSATIGATPSLLTITDDLSAPASGQAKVRVVHLAVNAPTPVRLTAPSAVPGVPGTDISSDVAFGAASNFFAINAGQLNLGITAGTPRTTVLSVGDGTGTGTGVKNYEAGKIYTIVVRGIAGAGVPAAQQAQATIIQNN</sequence>
<dbReference type="AlphaFoldDB" id="A0A3S0H878"/>